<evidence type="ECO:0000256" key="1">
    <source>
        <dbReference type="SAM" id="Coils"/>
    </source>
</evidence>
<dbReference type="OrthoDB" id="3266451at2759"/>
<dbReference type="GeneID" id="59348226"/>
<dbReference type="AlphaFoldDB" id="A0A8H6W070"/>
<keyword evidence="1" id="KW-0175">Coiled coil</keyword>
<comment type="caution">
    <text evidence="2">The sequence shown here is derived from an EMBL/GenBank/DDBJ whole genome shotgun (WGS) entry which is preliminary data.</text>
</comment>
<reference evidence="2" key="1">
    <citation type="submission" date="2020-05" db="EMBL/GenBank/DDBJ databases">
        <title>Mycena genomes resolve the evolution of fungal bioluminescence.</title>
        <authorList>
            <person name="Tsai I.J."/>
        </authorList>
    </citation>
    <scope>NUCLEOTIDE SEQUENCE</scope>
    <source>
        <strain evidence="2">171206Taipei</strain>
    </source>
</reference>
<dbReference type="Gene3D" id="1.20.1280.50">
    <property type="match status" value="1"/>
</dbReference>
<dbReference type="RefSeq" id="XP_037217122.1">
    <property type="nucleotide sequence ID" value="XM_037365710.1"/>
</dbReference>
<organism evidence="2 3">
    <name type="scientific">Mycena indigotica</name>
    <dbReference type="NCBI Taxonomy" id="2126181"/>
    <lineage>
        <taxon>Eukaryota</taxon>
        <taxon>Fungi</taxon>
        <taxon>Dikarya</taxon>
        <taxon>Basidiomycota</taxon>
        <taxon>Agaricomycotina</taxon>
        <taxon>Agaricomycetes</taxon>
        <taxon>Agaricomycetidae</taxon>
        <taxon>Agaricales</taxon>
        <taxon>Marasmiineae</taxon>
        <taxon>Mycenaceae</taxon>
        <taxon>Mycena</taxon>
    </lineage>
</organism>
<evidence type="ECO:0000313" key="2">
    <source>
        <dbReference type="EMBL" id="KAF7296763.1"/>
    </source>
</evidence>
<proteinExistence type="predicted"/>
<accession>A0A8H6W070</accession>
<dbReference type="EMBL" id="JACAZF010000008">
    <property type="protein sequence ID" value="KAF7296763.1"/>
    <property type="molecule type" value="Genomic_DNA"/>
</dbReference>
<evidence type="ECO:0000313" key="3">
    <source>
        <dbReference type="Proteomes" id="UP000636479"/>
    </source>
</evidence>
<dbReference type="Proteomes" id="UP000636479">
    <property type="component" value="Unassembled WGS sequence"/>
</dbReference>
<protein>
    <submittedName>
        <fullName evidence="2">F-box domain-containing protein</fullName>
    </submittedName>
</protein>
<feature type="coiled-coil region" evidence="1">
    <location>
        <begin position="42"/>
        <end position="76"/>
    </location>
</feature>
<sequence length="459" mass="51541">MSVADRYFRSTLHRAAAANAIPLAFLRSHTHPVLPGELRGRLDAFQHDLDRYNADIKAVRAALKRLKRERAALAGATASWAAVFAPIRKLPNELLLRILHHAVDNTPRTLYEGYAPPVDDADDIEYMEDNFWPMEMLSQASWRKLGAVCRHWRDVVEGTPSIWANINAIGLISYHNDCAGEVLRQALARTRGIPLHIGLGIKVSGLQDIFAMLMEHAERWKKLTLRADVDELAELQAIAGRLPLLESLDVQIPGHRYYNPWMPTKWTLFEDVPSLRRLVFNNKPPPVPWAQLTHVHLRSKGAVYDNLAFLEKCSPRCSVKISHLAEDNLEIDSRGRSAIQADIPSLHLCMIGICGDASVPAPEELLGPVLSFLDLPRLTSLTLERQQDKYTPFKGMVSEVLWNADAFAAFVRRSPHVTVLHLHGISIDARQLCAGLRLMPLLETLGLALPGFRPRVCYH</sequence>
<keyword evidence="3" id="KW-1185">Reference proteome</keyword>
<gene>
    <name evidence="2" type="ORF">MIND_00907000</name>
</gene>
<name>A0A8H6W070_9AGAR</name>